<feature type="transmembrane region" description="Helical" evidence="7">
    <location>
        <begin position="340"/>
        <end position="363"/>
    </location>
</feature>
<keyword evidence="2 7" id="KW-0812">Transmembrane</keyword>
<evidence type="ECO:0000256" key="4">
    <source>
        <dbReference type="ARBA" id="ARBA00023136"/>
    </source>
</evidence>
<dbReference type="Proteomes" id="UP001172155">
    <property type="component" value="Unassembled WGS sequence"/>
</dbReference>
<dbReference type="PANTHER" id="PTHR23502:SF163">
    <property type="entry name" value="MAJOR FACILITATOR SUPERFAMILY (MFS) PROFILE DOMAIN-CONTAINING PROTEIN"/>
    <property type="match status" value="1"/>
</dbReference>
<dbReference type="InterPro" id="IPR036259">
    <property type="entry name" value="MFS_trans_sf"/>
</dbReference>
<evidence type="ECO:0000313" key="9">
    <source>
        <dbReference type="EMBL" id="KAK0752908.1"/>
    </source>
</evidence>
<dbReference type="Gene3D" id="1.20.1250.20">
    <property type="entry name" value="MFS general substrate transporter like domains"/>
    <property type="match status" value="1"/>
</dbReference>
<feature type="transmembrane region" description="Helical" evidence="7">
    <location>
        <begin position="409"/>
        <end position="430"/>
    </location>
</feature>
<organism evidence="9 10">
    <name type="scientific">Schizothecium vesticola</name>
    <dbReference type="NCBI Taxonomy" id="314040"/>
    <lineage>
        <taxon>Eukaryota</taxon>
        <taxon>Fungi</taxon>
        <taxon>Dikarya</taxon>
        <taxon>Ascomycota</taxon>
        <taxon>Pezizomycotina</taxon>
        <taxon>Sordariomycetes</taxon>
        <taxon>Sordariomycetidae</taxon>
        <taxon>Sordariales</taxon>
        <taxon>Schizotheciaceae</taxon>
        <taxon>Schizothecium</taxon>
    </lineage>
</organism>
<feature type="transmembrane region" description="Helical" evidence="7">
    <location>
        <begin position="474"/>
        <end position="496"/>
    </location>
</feature>
<dbReference type="InterPro" id="IPR011701">
    <property type="entry name" value="MFS"/>
</dbReference>
<feature type="transmembrane region" description="Helical" evidence="7">
    <location>
        <begin position="169"/>
        <end position="189"/>
    </location>
</feature>
<dbReference type="InterPro" id="IPR020846">
    <property type="entry name" value="MFS_dom"/>
</dbReference>
<keyword evidence="4 7" id="KW-0472">Membrane</keyword>
<keyword evidence="10" id="KW-1185">Reference proteome</keyword>
<evidence type="ECO:0000256" key="7">
    <source>
        <dbReference type="SAM" id="Phobius"/>
    </source>
</evidence>
<feature type="transmembrane region" description="Helical" evidence="7">
    <location>
        <begin position="442"/>
        <end position="462"/>
    </location>
</feature>
<protein>
    <submittedName>
        <fullName evidence="9">Major facilitator superfamily transporter</fullName>
    </submittedName>
</protein>
<feature type="region of interest" description="Disordered" evidence="6">
    <location>
        <begin position="1"/>
        <end position="21"/>
    </location>
</feature>
<comment type="subcellular location">
    <subcellularLocation>
        <location evidence="1">Membrane</location>
        <topology evidence="1">Multi-pass membrane protein</topology>
    </subcellularLocation>
</comment>
<evidence type="ECO:0000256" key="3">
    <source>
        <dbReference type="ARBA" id="ARBA00022989"/>
    </source>
</evidence>
<gene>
    <name evidence="9" type="ORF">B0T18DRAFT_395607</name>
</gene>
<evidence type="ECO:0000256" key="6">
    <source>
        <dbReference type="SAM" id="MobiDB-lite"/>
    </source>
</evidence>
<evidence type="ECO:0000256" key="5">
    <source>
        <dbReference type="ARBA" id="ARBA00038347"/>
    </source>
</evidence>
<dbReference type="AlphaFoldDB" id="A0AA40KBB9"/>
<dbReference type="GO" id="GO:0022857">
    <property type="term" value="F:transmembrane transporter activity"/>
    <property type="evidence" value="ECO:0007669"/>
    <property type="project" value="InterPro"/>
</dbReference>
<dbReference type="FunFam" id="1.20.1250.20:FF:000509">
    <property type="entry name" value="MFS general substrate transporter"/>
    <property type="match status" value="1"/>
</dbReference>
<keyword evidence="3 7" id="KW-1133">Transmembrane helix</keyword>
<feature type="domain" description="Major facilitator superfamily (MFS) profile" evidence="8">
    <location>
        <begin position="74"/>
        <end position="501"/>
    </location>
</feature>
<dbReference type="GO" id="GO:0016020">
    <property type="term" value="C:membrane"/>
    <property type="evidence" value="ECO:0007669"/>
    <property type="project" value="UniProtKB-SubCell"/>
</dbReference>
<feature type="transmembrane region" description="Helical" evidence="7">
    <location>
        <begin position="384"/>
        <end position="403"/>
    </location>
</feature>
<evidence type="ECO:0000256" key="2">
    <source>
        <dbReference type="ARBA" id="ARBA00022692"/>
    </source>
</evidence>
<evidence type="ECO:0000313" key="10">
    <source>
        <dbReference type="Proteomes" id="UP001172155"/>
    </source>
</evidence>
<dbReference type="EMBL" id="JAUKUD010000001">
    <property type="protein sequence ID" value="KAK0752908.1"/>
    <property type="molecule type" value="Genomic_DNA"/>
</dbReference>
<feature type="transmembrane region" description="Helical" evidence="7">
    <location>
        <begin position="145"/>
        <end position="163"/>
    </location>
</feature>
<evidence type="ECO:0000259" key="8">
    <source>
        <dbReference type="PROSITE" id="PS50850"/>
    </source>
</evidence>
<name>A0AA40KBB9_9PEZI</name>
<feature type="transmembrane region" description="Helical" evidence="7">
    <location>
        <begin position="113"/>
        <end position="133"/>
    </location>
</feature>
<evidence type="ECO:0000256" key="1">
    <source>
        <dbReference type="ARBA" id="ARBA00004141"/>
    </source>
</evidence>
<dbReference type="PANTHER" id="PTHR23502">
    <property type="entry name" value="MAJOR FACILITATOR SUPERFAMILY"/>
    <property type="match status" value="1"/>
</dbReference>
<accession>A0AA40KBB9</accession>
<sequence length="512" mass="55214">MANPTMDLNHAESQPLLGRNDNVKTPLTGHCYTETDADATTPTTASQDEYEFDFDPLGDVDNPLEWPIALKWGIVTLLALMAFTVTFTCISAIPLAPQITASLSPPDTPTSKSASILLVTIWELGEAAGPLLIAPLSEMFGRAPVLHAANALFLLATALAATARSLPVFVGARALTGLAVATNVLNPAIVGDMFGPEERGAAVSLIFLAPLLGGALGPAIASAVAERWGWRSVVWGSVGMAGGCEVLLWGLLRETYRVVILRRRREGRRGDGSKGWEGEGEKRGMRELKDAVLRPGRVLFGSGVLMAMSLFGSVVFTYFYVMNVTLPDILRDVYQLEPVAAGMCFISFSVGSVFSVFVCNRNLDKIYIRMRESHKGVGQPEFRLPIAIVGALTMPVATATYGWVAELALPLPCLLCSLAFLGCTLMLALIPLMAYVVDAFGMWSASAMTGIIVTRCLVSTFLPLTTAPLVENYGYGWAFTVFALLCLVLAPIPILVMRYGPHWRQLSKYSRD</sequence>
<feature type="transmembrane region" description="Helical" evidence="7">
    <location>
        <begin position="72"/>
        <end position="93"/>
    </location>
</feature>
<feature type="transmembrane region" description="Helical" evidence="7">
    <location>
        <begin position="233"/>
        <end position="252"/>
    </location>
</feature>
<feature type="transmembrane region" description="Helical" evidence="7">
    <location>
        <begin position="201"/>
        <end position="221"/>
    </location>
</feature>
<dbReference type="Pfam" id="PF07690">
    <property type="entry name" value="MFS_1"/>
    <property type="match status" value="1"/>
</dbReference>
<proteinExistence type="inferred from homology"/>
<dbReference type="SUPFAM" id="SSF103473">
    <property type="entry name" value="MFS general substrate transporter"/>
    <property type="match status" value="1"/>
</dbReference>
<feature type="transmembrane region" description="Helical" evidence="7">
    <location>
        <begin position="298"/>
        <end position="320"/>
    </location>
</feature>
<comment type="similarity">
    <text evidence="5">Belongs to the major facilitator superfamily. CAR1 family.</text>
</comment>
<dbReference type="PROSITE" id="PS50850">
    <property type="entry name" value="MFS"/>
    <property type="match status" value="1"/>
</dbReference>
<reference evidence="9" key="1">
    <citation type="submission" date="2023-06" db="EMBL/GenBank/DDBJ databases">
        <title>Genome-scale phylogeny and comparative genomics of the fungal order Sordariales.</title>
        <authorList>
            <consortium name="Lawrence Berkeley National Laboratory"/>
            <person name="Hensen N."/>
            <person name="Bonometti L."/>
            <person name="Westerberg I."/>
            <person name="Brannstrom I.O."/>
            <person name="Guillou S."/>
            <person name="Cros-Aarteil S."/>
            <person name="Calhoun S."/>
            <person name="Haridas S."/>
            <person name="Kuo A."/>
            <person name="Mondo S."/>
            <person name="Pangilinan J."/>
            <person name="Riley R."/>
            <person name="LaButti K."/>
            <person name="Andreopoulos B."/>
            <person name="Lipzen A."/>
            <person name="Chen C."/>
            <person name="Yanf M."/>
            <person name="Daum C."/>
            <person name="Ng V."/>
            <person name="Clum A."/>
            <person name="Steindorff A."/>
            <person name="Ohm R."/>
            <person name="Martin F."/>
            <person name="Silar P."/>
            <person name="Natvig D."/>
            <person name="Lalanne C."/>
            <person name="Gautier V."/>
            <person name="Ament-velasquez S.L."/>
            <person name="Kruys A."/>
            <person name="Hutchinson M.I."/>
            <person name="Powell A.J."/>
            <person name="Barry K."/>
            <person name="Miller A.N."/>
            <person name="Grigoriev I.V."/>
            <person name="Debuchy R."/>
            <person name="Gladieux P."/>
            <person name="Thoren M.H."/>
            <person name="Johannesson H."/>
        </authorList>
    </citation>
    <scope>NUCLEOTIDE SEQUENCE</scope>
    <source>
        <strain evidence="9">SMH3187-1</strain>
    </source>
</reference>
<comment type="caution">
    <text evidence="9">The sequence shown here is derived from an EMBL/GenBank/DDBJ whole genome shotgun (WGS) entry which is preliminary data.</text>
</comment>